<reference evidence="3 4" key="1">
    <citation type="submission" date="2016-06" db="EMBL/GenBank/DDBJ databases">
        <authorList>
            <person name="Kjaerup R.B."/>
            <person name="Dalgaard T.S."/>
            <person name="Juul-Madsen H.R."/>
        </authorList>
    </citation>
    <scope>NUCLEOTIDE SEQUENCE [LARGE SCALE GENOMIC DNA]</scope>
    <source>
        <strain evidence="3 4">DSM 45097</strain>
    </source>
</reference>
<dbReference type="GO" id="GO:0004527">
    <property type="term" value="F:exonuclease activity"/>
    <property type="evidence" value="ECO:0007669"/>
    <property type="project" value="UniProtKB-KW"/>
</dbReference>
<sequence>MRRLPLSVVACLATTLLTLTTTAGPAAADPDRDHGRGLEASAAPVRVIQHNTDHVPAAWEFAVQQIEDLQPELATLQEVCRPWFDALQAAKPQWTMAYHPRKKHNGGANNPGCHGDDIGEAVIYTRAPGRPTTVIDYPNNNVGGVEKFGLACVEFLHRGIPTLGCSTHLSAYPTSGGQGTQPERGPQVAAIMAHTAPYRAANWAVIVGGDFNLTSEASNVGHAADMNLIMGPAVGGTGAFHDAAQLELGRRLTRPTTDKNRRIDYVFLADTRTPWGTRGVTMSYEDSPAGHHLLKADAVLLRTAG</sequence>
<evidence type="ECO:0000313" key="3">
    <source>
        <dbReference type="EMBL" id="SCG36634.1"/>
    </source>
</evidence>
<evidence type="ECO:0000313" key="4">
    <source>
        <dbReference type="Proteomes" id="UP000198210"/>
    </source>
</evidence>
<dbReference type="AlphaFoldDB" id="A0A1C5GSA3"/>
<keyword evidence="3" id="KW-0378">Hydrolase</keyword>
<dbReference type="Gene3D" id="3.60.10.10">
    <property type="entry name" value="Endonuclease/exonuclease/phosphatase"/>
    <property type="match status" value="1"/>
</dbReference>
<organism evidence="3 4">
    <name type="scientific">Micromonospora siamensis</name>
    <dbReference type="NCBI Taxonomy" id="299152"/>
    <lineage>
        <taxon>Bacteria</taxon>
        <taxon>Bacillati</taxon>
        <taxon>Actinomycetota</taxon>
        <taxon>Actinomycetes</taxon>
        <taxon>Micromonosporales</taxon>
        <taxon>Micromonosporaceae</taxon>
        <taxon>Micromonospora</taxon>
    </lineage>
</organism>
<dbReference type="Pfam" id="PF03372">
    <property type="entry name" value="Exo_endo_phos"/>
    <property type="match status" value="1"/>
</dbReference>
<name>A0A1C5GSA3_9ACTN</name>
<evidence type="ECO:0000259" key="2">
    <source>
        <dbReference type="Pfam" id="PF03372"/>
    </source>
</evidence>
<dbReference type="InterPro" id="IPR036691">
    <property type="entry name" value="Endo/exonu/phosph_ase_sf"/>
</dbReference>
<dbReference type="EMBL" id="LT607751">
    <property type="protein sequence ID" value="SCG36634.1"/>
    <property type="molecule type" value="Genomic_DNA"/>
</dbReference>
<feature type="domain" description="Endonuclease/exonuclease/phosphatase" evidence="2">
    <location>
        <begin position="64"/>
        <end position="270"/>
    </location>
</feature>
<keyword evidence="3" id="KW-0255">Endonuclease</keyword>
<keyword evidence="1" id="KW-0732">Signal</keyword>
<keyword evidence="4" id="KW-1185">Reference proteome</keyword>
<protein>
    <submittedName>
        <fullName evidence="3">Uncharacterized conserved protein YafD, endonuclease/exonuclease/phosphatase (EEP) superfamily</fullName>
    </submittedName>
</protein>
<accession>A0A1C5GSA3</accession>
<evidence type="ECO:0000256" key="1">
    <source>
        <dbReference type="SAM" id="SignalP"/>
    </source>
</evidence>
<keyword evidence="3" id="KW-0269">Exonuclease</keyword>
<feature type="chain" id="PRO_5008716937" evidence="1">
    <location>
        <begin position="29"/>
        <end position="305"/>
    </location>
</feature>
<keyword evidence="3" id="KW-0540">Nuclease</keyword>
<proteinExistence type="predicted"/>
<dbReference type="SUPFAM" id="SSF56219">
    <property type="entry name" value="DNase I-like"/>
    <property type="match status" value="1"/>
</dbReference>
<gene>
    <name evidence="3" type="ORF">GA0074704_0407</name>
</gene>
<dbReference type="InterPro" id="IPR005135">
    <property type="entry name" value="Endo/exonuclease/phosphatase"/>
</dbReference>
<dbReference type="Proteomes" id="UP000198210">
    <property type="component" value="Chromosome I"/>
</dbReference>
<feature type="signal peptide" evidence="1">
    <location>
        <begin position="1"/>
        <end position="28"/>
    </location>
</feature>
<dbReference type="GO" id="GO:0004519">
    <property type="term" value="F:endonuclease activity"/>
    <property type="evidence" value="ECO:0007669"/>
    <property type="project" value="UniProtKB-KW"/>
</dbReference>
<dbReference type="RefSeq" id="WP_157743575.1">
    <property type="nucleotide sequence ID" value="NZ_LT607751.1"/>
</dbReference>